<feature type="transmembrane region" description="Helical" evidence="1">
    <location>
        <begin position="95"/>
        <end position="115"/>
    </location>
</feature>
<evidence type="ECO:0000256" key="1">
    <source>
        <dbReference type="SAM" id="Phobius"/>
    </source>
</evidence>
<feature type="transmembrane region" description="Helical" evidence="1">
    <location>
        <begin position="153"/>
        <end position="172"/>
    </location>
</feature>
<keyword evidence="1" id="KW-0472">Membrane</keyword>
<keyword evidence="1" id="KW-0812">Transmembrane</keyword>
<proteinExistence type="predicted"/>
<evidence type="ECO:0000313" key="3">
    <source>
        <dbReference type="Proteomes" id="UP000229816"/>
    </source>
</evidence>
<dbReference type="Proteomes" id="UP000229816">
    <property type="component" value="Unassembled WGS sequence"/>
</dbReference>
<feature type="transmembrane region" description="Helical" evidence="1">
    <location>
        <begin position="61"/>
        <end position="83"/>
    </location>
</feature>
<dbReference type="Pfam" id="PF18900">
    <property type="entry name" value="DUF5656"/>
    <property type="match status" value="1"/>
</dbReference>
<dbReference type="AlphaFoldDB" id="A0A2M8ES94"/>
<feature type="transmembrane region" description="Helical" evidence="1">
    <location>
        <begin position="211"/>
        <end position="231"/>
    </location>
</feature>
<feature type="transmembrane region" description="Helical" evidence="1">
    <location>
        <begin position="243"/>
        <end position="261"/>
    </location>
</feature>
<dbReference type="EMBL" id="PFSF01000053">
    <property type="protein sequence ID" value="PJC28003.1"/>
    <property type="molecule type" value="Genomic_DNA"/>
</dbReference>
<protein>
    <submittedName>
        <fullName evidence="2">Uncharacterized protein</fullName>
    </submittedName>
</protein>
<accession>A0A2M8ES94</accession>
<gene>
    <name evidence="2" type="ORF">CO054_02500</name>
</gene>
<feature type="transmembrane region" description="Helical" evidence="1">
    <location>
        <begin position="12"/>
        <end position="30"/>
    </location>
</feature>
<feature type="transmembrane region" description="Helical" evidence="1">
    <location>
        <begin position="122"/>
        <end position="141"/>
    </location>
</feature>
<feature type="transmembrane region" description="Helical" evidence="1">
    <location>
        <begin position="36"/>
        <end position="54"/>
    </location>
</feature>
<reference evidence="3" key="1">
    <citation type="submission" date="2017-09" db="EMBL/GenBank/DDBJ databases">
        <title>Depth-based differentiation of microbial function through sediment-hosted aquifers and enrichment of novel symbionts in the deep terrestrial subsurface.</title>
        <authorList>
            <person name="Probst A.J."/>
            <person name="Ladd B."/>
            <person name="Jarett J.K."/>
            <person name="Geller-Mcgrath D.E."/>
            <person name="Sieber C.M.K."/>
            <person name="Emerson J.B."/>
            <person name="Anantharaman K."/>
            <person name="Thomas B.C."/>
            <person name="Malmstrom R."/>
            <person name="Stieglmeier M."/>
            <person name="Klingl A."/>
            <person name="Woyke T."/>
            <person name="Ryan C.M."/>
            <person name="Banfield J.F."/>
        </authorList>
    </citation>
    <scope>NUCLEOTIDE SEQUENCE [LARGE SCALE GENOMIC DNA]</scope>
</reference>
<evidence type="ECO:0000313" key="2">
    <source>
        <dbReference type="EMBL" id="PJC28003.1"/>
    </source>
</evidence>
<feature type="transmembrane region" description="Helical" evidence="1">
    <location>
        <begin position="184"/>
        <end position="205"/>
    </location>
</feature>
<dbReference type="InterPro" id="IPR043715">
    <property type="entry name" value="DUF5656"/>
</dbReference>
<organism evidence="2 3">
    <name type="scientific">Candidatus Shapirobacteria bacterium CG_4_9_14_0_2_um_filter_39_11</name>
    <dbReference type="NCBI Taxonomy" id="1974478"/>
    <lineage>
        <taxon>Bacteria</taxon>
        <taxon>Candidatus Shapironibacteriota</taxon>
    </lineage>
</organism>
<keyword evidence="1" id="KW-1133">Transmembrane helix</keyword>
<comment type="caution">
    <text evidence="2">The sequence shown here is derived from an EMBL/GenBank/DDBJ whole genome shotgun (WGS) entry which is preliminary data.</text>
</comment>
<sequence>MVKKIKISKRQKFVITAILLSAGLLIIQLAQISWRYQAIVILTAITYFLAAWSLAEGLNGIEWFTVLILPSLFTAGIGLFYFLIPTAWGTRLPVIGLYGVGIYALLLTENIFSVAAIRTIQLLRAAQAVGFLLTIVTAFFLYDTILSFRLDPWFNFLLVWAISLPLLLQGLWCVNLEEKIGRKIWFYSLALSLVLGEIALAFSFWPVTVAIGSLGLTTGLYTVLGLTQYKLSERLFKRTINEYLGVGIAVLIVLILTTHWGG</sequence>
<name>A0A2M8ES94_9BACT</name>